<evidence type="ECO:0000313" key="2">
    <source>
        <dbReference type="Proteomes" id="UP001163823"/>
    </source>
</evidence>
<dbReference type="EMBL" id="JARAOO010000003">
    <property type="protein sequence ID" value="KAJ7976211.1"/>
    <property type="molecule type" value="Genomic_DNA"/>
</dbReference>
<organism evidence="1 2">
    <name type="scientific">Quillaja saponaria</name>
    <name type="common">Soap bark tree</name>
    <dbReference type="NCBI Taxonomy" id="32244"/>
    <lineage>
        <taxon>Eukaryota</taxon>
        <taxon>Viridiplantae</taxon>
        <taxon>Streptophyta</taxon>
        <taxon>Embryophyta</taxon>
        <taxon>Tracheophyta</taxon>
        <taxon>Spermatophyta</taxon>
        <taxon>Magnoliopsida</taxon>
        <taxon>eudicotyledons</taxon>
        <taxon>Gunneridae</taxon>
        <taxon>Pentapetalae</taxon>
        <taxon>rosids</taxon>
        <taxon>fabids</taxon>
        <taxon>Fabales</taxon>
        <taxon>Quillajaceae</taxon>
        <taxon>Quillaja</taxon>
    </lineage>
</organism>
<protein>
    <submittedName>
        <fullName evidence="1">Retrotransposon-related protein</fullName>
    </submittedName>
</protein>
<accession>A0AAD7Q7B9</accession>
<name>A0AAD7Q7B9_QUISA</name>
<dbReference type="Proteomes" id="UP001163823">
    <property type="component" value="Chromosome 3"/>
</dbReference>
<dbReference type="KEGG" id="qsa:O6P43_006026"/>
<proteinExistence type="predicted"/>
<dbReference type="AlphaFoldDB" id="A0AAD7Q7B9"/>
<reference evidence="1" key="1">
    <citation type="journal article" date="2023" name="Science">
        <title>Elucidation of the pathway for biosynthesis of saponin adjuvants from the soapbark tree.</title>
        <authorList>
            <person name="Reed J."/>
            <person name="Orme A."/>
            <person name="El-Demerdash A."/>
            <person name="Owen C."/>
            <person name="Martin L.B.B."/>
            <person name="Misra R.C."/>
            <person name="Kikuchi S."/>
            <person name="Rejzek M."/>
            <person name="Martin A.C."/>
            <person name="Harkess A."/>
            <person name="Leebens-Mack J."/>
            <person name="Louveau T."/>
            <person name="Stephenson M.J."/>
            <person name="Osbourn A."/>
        </authorList>
    </citation>
    <scope>NUCLEOTIDE SEQUENCE</scope>
    <source>
        <strain evidence="1">S10</strain>
    </source>
</reference>
<gene>
    <name evidence="1" type="ORF">O6P43_006026</name>
</gene>
<keyword evidence="2" id="KW-1185">Reference proteome</keyword>
<sequence>MILQFAHSEEPVAKLERLKQNGSVQAYQEQFEVILNEVILLETHAISLFLNGLNDEIKAAVRCCEPRTLIETMRFAKLHEKTVNALNRNQSMLPPLNSSLEKGNEVADMGNIVLNERLAYAKIELKLKPKKDSKSGNSRNSYQGQVYCGDNTATTKVKGVIAHVVEGGADQDRNLAVEASHKAFDEGLTPNKDEVLIENGDDFVYFQVVVESQSEMDGEMISFEYIGIEKKISVSVIVKSTLLHILYHAGDNMMGIQKSKSVQHTSCNTQFMHKEFIILIEITTITQYEKQISRWVDENVSSHMGTQALMAKVYAISREGLPGSLFGFAATLEDKCCLRRGNLIDTKINKGLNCNFSCLSGV</sequence>
<evidence type="ECO:0000313" key="1">
    <source>
        <dbReference type="EMBL" id="KAJ7976211.1"/>
    </source>
</evidence>
<comment type="caution">
    <text evidence="1">The sequence shown here is derived from an EMBL/GenBank/DDBJ whole genome shotgun (WGS) entry which is preliminary data.</text>
</comment>